<dbReference type="GO" id="GO:0006213">
    <property type="term" value="P:pyrimidine nucleoside metabolic process"/>
    <property type="evidence" value="ECO:0007669"/>
    <property type="project" value="InterPro"/>
</dbReference>
<dbReference type="InterPro" id="IPR013102">
    <property type="entry name" value="PYNP_C"/>
</dbReference>
<reference evidence="9" key="1">
    <citation type="submission" date="2011-01" db="EMBL/GenBank/DDBJ databases">
        <title>Complete sequence of chromosome of Acidobacterium sp. MP5ACTX9.</title>
        <authorList>
            <consortium name="US DOE Joint Genome Institute"/>
            <person name="Lucas S."/>
            <person name="Copeland A."/>
            <person name="Lapidus A."/>
            <person name="Cheng J.-F."/>
            <person name="Goodwin L."/>
            <person name="Pitluck S."/>
            <person name="Teshima H."/>
            <person name="Detter J.C."/>
            <person name="Han C."/>
            <person name="Tapia R."/>
            <person name="Land M."/>
            <person name="Hauser L."/>
            <person name="Kyrpides N."/>
            <person name="Ivanova N."/>
            <person name="Ovchinnikova G."/>
            <person name="Pagani I."/>
            <person name="Rawat S.R."/>
            <person name="Mannisto M."/>
            <person name="Haggblom M.M."/>
            <person name="Woyke T."/>
        </authorList>
    </citation>
    <scope>NUCLEOTIDE SEQUENCE [LARGE SCALE GENOMIC DNA]</scope>
    <source>
        <strain evidence="9">MP5ACTX9</strain>
    </source>
</reference>
<dbReference type="Gene3D" id="1.20.970.10">
    <property type="entry name" value="Transferase, Pyrimidine Nucleoside Phosphorylase, Chain C"/>
    <property type="match status" value="1"/>
</dbReference>
<comment type="subunit">
    <text evidence="2">Homodimer.</text>
</comment>
<dbReference type="Gene3D" id="3.40.1030.10">
    <property type="entry name" value="Nucleoside phosphorylase/phosphoribosyltransferase catalytic domain"/>
    <property type="match status" value="1"/>
</dbReference>
<dbReference type="InterPro" id="IPR000312">
    <property type="entry name" value="Glycosyl_Trfase_fam3"/>
</dbReference>
<protein>
    <recommendedName>
        <fullName evidence="3">thymidine phosphorylase</fullName>
        <ecNumber evidence="3">2.4.2.4</ecNumber>
    </recommendedName>
</protein>
<dbReference type="EC" id="2.4.2.4" evidence="3"/>
<dbReference type="Proteomes" id="UP000000343">
    <property type="component" value="Chromosome"/>
</dbReference>
<keyword evidence="4" id="KW-0328">Glycosyltransferase</keyword>
<dbReference type="AlphaFoldDB" id="E8X300"/>
<dbReference type="STRING" id="1198114.AciX9_1071"/>
<dbReference type="InterPro" id="IPR036320">
    <property type="entry name" value="Glycosyl_Trfase_fam3_N_dom_sf"/>
</dbReference>
<dbReference type="PaxDb" id="1198114-AciX9_1071"/>
<feature type="domain" description="Pyrimidine nucleoside phosphorylase C-terminal" evidence="7">
    <location>
        <begin position="361"/>
        <end position="435"/>
    </location>
</feature>
<sequence>MIHPLDVIIHKRDGLTLTPEEIQAVITAVVTGKGITEAQIAAFLMAVFQRGLNTDELAALTKAMRYSGETFDASPLQTFTIDKHSTGGVGDKTSLLIAPILAAAGLAHPTPHDTPGICVPMISGRSLGHTGGTLDKLETIPGFNTQLSLTRFLEVLRTCGASLIGQTPTIVPADRILYALRDHTGTVESPYLITASIMSKKLAEDLKALVLDVKTGSGAFMKKYEDAKFLAKLMVETGEASGTRTVALLTTMDEPLGRYSGNWIEVLECVDIMQGRRHPMSADLIELSNILSGWMIYLAGGAETPEAGARISDHILATGKAYEAWLRIVEAHGGDTAIFTHPETFHKPLATRILTAETTGYLSTIDCTEAGWAVQRLGAGRTKPGDPVSAHAGLEVHAKLGQKVEAGQPLLTLFAEEESLLAEPHEMLRATYRITPEKPTLNPLIREIIQR</sequence>
<evidence type="ECO:0000256" key="5">
    <source>
        <dbReference type="ARBA" id="ARBA00022679"/>
    </source>
</evidence>
<dbReference type="GO" id="GO:0009032">
    <property type="term" value="F:thymidine phosphorylase activity"/>
    <property type="evidence" value="ECO:0007669"/>
    <property type="project" value="UniProtKB-EC"/>
</dbReference>
<dbReference type="SUPFAM" id="SSF52418">
    <property type="entry name" value="Nucleoside phosphorylase/phosphoribosyltransferase catalytic domain"/>
    <property type="match status" value="1"/>
</dbReference>
<evidence type="ECO:0000256" key="6">
    <source>
        <dbReference type="ARBA" id="ARBA00048550"/>
    </source>
</evidence>
<comment type="catalytic activity">
    <reaction evidence="6">
        <text>thymidine + phosphate = 2-deoxy-alpha-D-ribose 1-phosphate + thymine</text>
        <dbReference type="Rhea" id="RHEA:16037"/>
        <dbReference type="ChEBI" id="CHEBI:17748"/>
        <dbReference type="ChEBI" id="CHEBI:17821"/>
        <dbReference type="ChEBI" id="CHEBI:43474"/>
        <dbReference type="ChEBI" id="CHEBI:57259"/>
        <dbReference type="EC" id="2.4.2.4"/>
    </reaction>
</comment>
<evidence type="ECO:0000259" key="7">
    <source>
        <dbReference type="SMART" id="SM00941"/>
    </source>
</evidence>
<dbReference type="InterPro" id="IPR018090">
    <property type="entry name" value="Pyrmidine_PPas_bac/euk"/>
</dbReference>
<dbReference type="HOGENOM" id="CLU_025040_0_1_0"/>
<dbReference type="GO" id="GO:0005829">
    <property type="term" value="C:cytosol"/>
    <property type="evidence" value="ECO:0007669"/>
    <property type="project" value="TreeGrafter"/>
</dbReference>
<evidence type="ECO:0000313" key="9">
    <source>
        <dbReference type="Proteomes" id="UP000000343"/>
    </source>
</evidence>
<name>E8X300_GRATM</name>
<keyword evidence="5" id="KW-0808">Transferase</keyword>
<evidence type="ECO:0000313" key="8">
    <source>
        <dbReference type="EMBL" id="ADW68134.1"/>
    </source>
</evidence>
<dbReference type="NCBIfam" id="NF004490">
    <property type="entry name" value="PRK05820.1"/>
    <property type="match status" value="1"/>
</dbReference>
<dbReference type="EMBL" id="CP002480">
    <property type="protein sequence ID" value="ADW68134.1"/>
    <property type="molecule type" value="Genomic_DNA"/>
</dbReference>
<dbReference type="SUPFAM" id="SSF54680">
    <property type="entry name" value="Pyrimidine nucleoside phosphorylase C-terminal domain"/>
    <property type="match status" value="1"/>
</dbReference>
<dbReference type="GO" id="GO:0004645">
    <property type="term" value="F:1,4-alpha-oligoglucan phosphorylase activity"/>
    <property type="evidence" value="ECO:0007669"/>
    <property type="project" value="InterPro"/>
</dbReference>
<dbReference type="PANTHER" id="PTHR10515:SF0">
    <property type="entry name" value="THYMIDINE PHOSPHORYLASE"/>
    <property type="match status" value="1"/>
</dbReference>
<dbReference type="Pfam" id="PF02885">
    <property type="entry name" value="Glycos_trans_3N"/>
    <property type="match status" value="1"/>
</dbReference>
<dbReference type="NCBIfam" id="TIGR02644">
    <property type="entry name" value="Y_phosphoryl"/>
    <property type="match status" value="1"/>
</dbReference>
<organism evidence="9">
    <name type="scientific">Granulicella tundricola (strain ATCC BAA-1859 / DSM 23138 / MP5ACTX9)</name>
    <dbReference type="NCBI Taxonomy" id="1198114"/>
    <lineage>
        <taxon>Bacteria</taxon>
        <taxon>Pseudomonadati</taxon>
        <taxon>Acidobacteriota</taxon>
        <taxon>Terriglobia</taxon>
        <taxon>Terriglobales</taxon>
        <taxon>Acidobacteriaceae</taxon>
        <taxon>Granulicella</taxon>
    </lineage>
</organism>
<dbReference type="SUPFAM" id="SSF47648">
    <property type="entry name" value="Nucleoside phosphorylase/phosphoribosyltransferase N-terminal domain"/>
    <property type="match status" value="1"/>
</dbReference>
<comment type="similarity">
    <text evidence="1">Belongs to the thymidine/pyrimidine-nucleoside phosphorylase family.</text>
</comment>
<dbReference type="SMART" id="SM00941">
    <property type="entry name" value="PYNP_C"/>
    <property type="match status" value="1"/>
</dbReference>
<keyword evidence="9" id="KW-1185">Reference proteome</keyword>
<proteinExistence type="inferred from homology"/>
<gene>
    <name evidence="8" type="ordered locus">AciX9_1071</name>
</gene>
<dbReference type="InterPro" id="IPR036566">
    <property type="entry name" value="PYNP-like_C_sf"/>
</dbReference>
<dbReference type="GO" id="GO:0006206">
    <property type="term" value="P:pyrimidine nucleobase metabolic process"/>
    <property type="evidence" value="ECO:0007669"/>
    <property type="project" value="InterPro"/>
</dbReference>
<accession>E8X300</accession>
<evidence type="ECO:0000256" key="4">
    <source>
        <dbReference type="ARBA" id="ARBA00022676"/>
    </source>
</evidence>
<dbReference type="PIRSF" id="PIRSF000478">
    <property type="entry name" value="TP_PyNP"/>
    <property type="match status" value="1"/>
</dbReference>
<evidence type="ECO:0000256" key="3">
    <source>
        <dbReference type="ARBA" id="ARBA00011892"/>
    </source>
</evidence>
<evidence type="ECO:0000256" key="2">
    <source>
        <dbReference type="ARBA" id="ARBA00011738"/>
    </source>
</evidence>
<evidence type="ECO:0000256" key="1">
    <source>
        <dbReference type="ARBA" id="ARBA00006915"/>
    </source>
</evidence>
<dbReference type="RefSeq" id="WP_013579457.1">
    <property type="nucleotide sequence ID" value="NC_015064.1"/>
</dbReference>
<dbReference type="Pfam" id="PF07831">
    <property type="entry name" value="PYNP_C"/>
    <property type="match status" value="1"/>
</dbReference>
<dbReference type="InterPro" id="IPR000053">
    <property type="entry name" value="Thymidine/pyrmidine_PPase"/>
</dbReference>
<dbReference type="Gene3D" id="3.90.1170.30">
    <property type="entry name" value="Pyrimidine nucleoside phosphorylase-like, C-terminal domain"/>
    <property type="match status" value="1"/>
</dbReference>
<dbReference type="InterPro" id="IPR017459">
    <property type="entry name" value="Glycosyl_Trfase_fam3_N_dom"/>
</dbReference>
<dbReference type="FunFam" id="3.40.1030.10:FF:000003">
    <property type="entry name" value="Pyrimidine-nucleoside phosphorylase"/>
    <property type="match status" value="1"/>
</dbReference>
<dbReference type="eggNOG" id="COG0213">
    <property type="taxonomic scope" value="Bacteria"/>
</dbReference>
<dbReference type="Pfam" id="PF00591">
    <property type="entry name" value="Glycos_transf_3"/>
    <property type="match status" value="1"/>
</dbReference>
<dbReference type="OrthoDB" id="9763887at2"/>
<dbReference type="PANTHER" id="PTHR10515">
    <property type="entry name" value="THYMIDINE PHOSPHORYLASE"/>
    <property type="match status" value="1"/>
</dbReference>
<dbReference type="KEGG" id="acm:AciX9_1071"/>
<dbReference type="InterPro" id="IPR035902">
    <property type="entry name" value="Nuc_phospho_transferase"/>
</dbReference>